<dbReference type="Pfam" id="PF00069">
    <property type="entry name" value="Pkinase"/>
    <property type="match status" value="1"/>
</dbReference>
<dbReference type="InterPro" id="IPR008271">
    <property type="entry name" value="Ser/Thr_kinase_AS"/>
</dbReference>
<dbReference type="Gene3D" id="1.10.510.10">
    <property type="entry name" value="Transferase(Phosphotransferase) domain 1"/>
    <property type="match status" value="1"/>
</dbReference>
<comment type="catalytic activity">
    <reaction evidence="9">
        <text>L-threonyl-[protein] + ATP = O-phospho-L-threonyl-[protein] + ADP + H(+)</text>
        <dbReference type="Rhea" id="RHEA:46608"/>
        <dbReference type="Rhea" id="RHEA-COMP:11060"/>
        <dbReference type="Rhea" id="RHEA-COMP:11605"/>
        <dbReference type="ChEBI" id="CHEBI:15378"/>
        <dbReference type="ChEBI" id="CHEBI:30013"/>
        <dbReference type="ChEBI" id="CHEBI:30616"/>
        <dbReference type="ChEBI" id="CHEBI:61977"/>
        <dbReference type="ChEBI" id="CHEBI:456216"/>
        <dbReference type="EC" id="2.7.11.1"/>
    </reaction>
</comment>
<organism evidence="15 16">
    <name type="scientific">Cavenderia fasciculata</name>
    <name type="common">Slime mold</name>
    <name type="synonym">Dictyostelium fasciculatum</name>
    <dbReference type="NCBI Taxonomy" id="261658"/>
    <lineage>
        <taxon>Eukaryota</taxon>
        <taxon>Amoebozoa</taxon>
        <taxon>Evosea</taxon>
        <taxon>Eumycetozoa</taxon>
        <taxon>Dictyostelia</taxon>
        <taxon>Acytosteliales</taxon>
        <taxon>Cavenderiaceae</taxon>
        <taxon>Cavenderia</taxon>
    </lineage>
</organism>
<dbReference type="SMART" id="SM00220">
    <property type="entry name" value="S_TKc"/>
    <property type="match status" value="1"/>
</dbReference>
<dbReference type="GO" id="GO:0031269">
    <property type="term" value="P:pseudopodium assembly"/>
    <property type="evidence" value="ECO:0007669"/>
    <property type="project" value="UniProtKB-ARBA"/>
</dbReference>
<dbReference type="CDD" id="cd05123">
    <property type="entry name" value="STKc_AGC"/>
    <property type="match status" value="1"/>
</dbReference>
<evidence type="ECO:0000259" key="13">
    <source>
        <dbReference type="PROSITE" id="PS50011"/>
    </source>
</evidence>
<evidence type="ECO:0000256" key="5">
    <source>
        <dbReference type="ARBA" id="ARBA00022679"/>
    </source>
</evidence>
<feature type="domain" description="Protein kinase" evidence="13">
    <location>
        <begin position="184"/>
        <end position="438"/>
    </location>
</feature>
<dbReference type="GO" id="GO:0004691">
    <property type="term" value="F:cAMP-dependent protein kinase activity"/>
    <property type="evidence" value="ECO:0007669"/>
    <property type="project" value="UniProtKB-ARBA"/>
</dbReference>
<feature type="compositionally biased region" description="Low complexity" evidence="12">
    <location>
        <begin position="112"/>
        <end position="124"/>
    </location>
</feature>
<dbReference type="SUPFAM" id="SSF56112">
    <property type="entry name" value="Protein kinase-like (PK-like)"/>
    <property type="match status" value="1"/>
</dbReference>
<comment type="catalytic activity">
    <reaction evidence="10">
        <text>L-seryl-[protein] + ATP = O-phospho-L-seryl-[protein] + ADP + H(+)</text>
        <dbReference type="Rhea" id="RHEA:17989"/>
        <dbReference type="Rhea" id="RHEA-COMP:9863"/>
        <dbReference type="Rhea" id="RHEA-COMP:11604"/>
        <dbReference type="ChEBI" id="CHEBI:15378"/>
        <dbReference type="ChEBI" id="CHEBI:29999"/>
        <dbReference type="ChEBI" id="CHEBI:30616"/>
        <dbReference type="ChEBI" id="CHEBI:83421"/>
        <dbReference type="ChEBI" id="CHEBI:456216"/>
        <dbReference type="EC" id="2.7.11.1"/>
    </reaction>
</comment>
<evidence type="ECO:0000256" key="6">
    <source>
        <dbReference type="ARBA" id="ARBA00022741"/>
    </source>
</evidence>
<dbReference type="GO" id="GO:1905303">
    <property type="term" value="P:positive regulation of macropinocytosis"/>
    <property type="evidence" value="ECO:0007669"/>
    <property type="project" value="UniProtKB-ARBA"/>
</dbReference>
<dbReference type="PROSITE" id="PS51285">
    <property type="entry name" value="AGC_KINASE_CTER"/>
    <property type="match status" value="1"/>
</dbReference>
<feature type="compositionally biased region" description="Low complexity" evidence="12">
    <location>
        <begin position="1"/>
        <end position="10"/>
    </location>
</feature>
<name>F4PZJ6_CACFS</name>
<feature type="domain" description="AGC-kinase C-terminal" evidence="14">
    <location>
        <begin position="439"/>
        <end position="510"/>
    </location>
</feature>
<dbReference type="InterPro" id="IPR011009">
    <property type="entry name" value="Kinase-like_dom_sf"/>
</dbReference>
<keyword evidence="16" id="KW-1185">Reference proteome</keyword>
<sequence>MTNSQQQQQQVMGKGHSKEKRSNSTSNGGGKSSSKKDKKRQSVNGVKQDSSVQPTVDNKTNTTNTTSTTTTQEPVTTTAASQQQNTDQQTNNNTNGSEKSTSVTSNPGSPTLSPSSASQKQSLSITAAEGINKENGATEASGHDSPSIGSSNSGGGLGNNDDGDEGPEETIFSKNKQTVTKDDFDLLSVIGKGSFGKVMQVKKKDDGKIYAMKVLRKDAIIARKQVNHTKSEKTILQGVSHPFIVNLHFAFQTRDKLYMILDFVNGGELFYHLKREGRFSEPRVKLYAAEIVSALAHLHQQDIVYRDLKPENILLDSDGHICITDFGLSKKIETTDGTFTFCGTPEYLAPEVLNGHGHGCAVDWWSLGTLLFEMLTGLPPFYSQNVSMMYQKILNGELKIPSYISPEAKSLLEGLLTRDVDRRLGSKGGPEVKNHPWFKNIDWDMLDRKEIEVHFKPKVKSGTDTSQIDPVFTQERPMDSVVEGTTLADAISKDNSFEGFTYVADSVLKI</sequence>
<dbReference type="PROSITE" id="PS00107">
    <property type="entry name" value="PROTEIN_KINASE_ATP"/>
    <property type="match status" value="1"/>
</dbReference>
<evidence type="ECO:0000256" key="12">
    <source>
        <dbReference type="SAM" id="MobiDB-lite"/>
    </source>
</evidence>
<dbReference type="GeneID" id="14870861"/>
<dbReference type="AlphaFoldDB" id="F4PZJ6"/>
<evidence type="ECO:0000256" key="8">
    <source>
        <dbReference type="ARBA" id="ARBA00022840"/>
    </source>
</evidence>
<dbReference type="PROSITE" id="PS00108">
    <property type="entry name" value="PROTEIN_KINASE_ST"/>
    <property type="match status" value="1"/>
</dbReference>
<dbReference type="EC" id="2.7.11.1" evidence="1"/>
<keyword evidence="6 11" id="KW-0547">Nucleotide-binding</keyword>
<dbReference type="SMART" id="SM00133">
    <property type="entry name" value="S_TK_X"/>
    <property type="match status" value="1"/>
</dbReference>
<keyword evidence="8 11" id="KW-0067">ATP-binding</keyword>
<gene>
    <name evidence="15" type="primary">pkgB</name>
    <name evidence="15" type="ORF">DFA_02499</name>
</gene>
<dbReference type="InterPro" id="IPR017892">
    <property type="entry name" value="Pkinase_C"/>
</dbReference>
<dbReference type="PANTHER" id="PTHR24351">
    <property type="entry name" value="RIBOSOMAL PROTEIN S6 KINASE"/>
    <property type="match status" value="1"/>
</dbReference>
<dbReference type="GO" id="GO:0032060">
    <property type="term" value="P:bleb assembly"/>
    <property type="evidence" value="ECO:0007669"/>
    <property type="project" value="UniProtKB-ARBA"/>
</dbReference>
<accession>F4PZJ6</accession>
<feature type="region of interest" description="Disordered" evidence="12">
    <location>
        <begin position="1"/>
        <end position="175"/>
    </location>
</feature>
<dbReference type="RefSeq" id="XP_004357222.1">
    <property type="nucleotide sequence ID" value="XM_004357166.1"/>
</dbReference>
<dbReference type="InterPro" id="IPR000961">
    <property type="entry name" value="AGC-kinase_C"/>
</dbReference>
<evidence type="ECO:0000256" key="10">
    <source>
        <dbReference type="ARBA" id="ARBA00048679"/>
    </source>
</evidence>
<dbReference type="InterPro" id="IPR017441">
    <property type="entry name" value="Protein_kinase_ATP_BS"/>
</dbReference>
<dbReference type="Gene3D" id="3.30.200.20">
    <property type="entry name" value="Phosphorylase Kinase, domain 1"/>
    <property type="match status" value="1"/>
</dbReference>
<evidence type="ECO:0000313" key="15">
    <source>
        <dbReference type="EMBL" id="EGG18760.1"/>
    </source>
</evidence>
<dbReference type="Proteomes" id="UP000007797">
    <property type="component" value="Unassembled WGS sequence"/>
</dbReference>
<reference evidence="16" key="1">
    <citation type="journal article" date="2011" name="Genome Res.">
        <title>Phylogeny-wide analysis of social amoeba genomes highlights ancient origins for complex intercellular communication.</title>
        <authorList>
            <person name="Heidel A.J."/>
            <person name="Lawal H.M."/>
            <person name="Felder M."/>
            <person name="Schilde C."/>
            <person name="Helps N.R."/>
            <person name="Tunggal B."/>
            <person name="Rivero F."/>
            <person name="John U."/>
            <person name="Schleicher M."/>
            <person name="Eichinger L."/>
            <person name="Platzer M."/>
            <person name="Noegel A.A."/>
            <person name="Schaap P."/>
            <person name="Gloeckner G."/>
        </authorList>
    </citation>
    <scope>NUCLEOTIDE SEQUENCE [LARGE SCALE GENOMIC DNA]</scope>
    <source>
        <strain evidence="16">SH3</strain>
    </source>
</reference>
<evidence type="ECO:0000256" key="4">
    <source>
        <dbReference type="ARBA" id="ARBA00022553"/>
    </source>
</evidence>
<feature type="binding site" evidence="11">
    <location>
        <position position="213"/>
    </location>
    <ligand>
        <name>ATP</name>
        <dbReference type="ChEBI" id="CHEBI:30616"/>
    </ligand>
</feature>
<keyword evidence="5" id="KW-0808">Transferase</keyword>
<evidence type="ECO:0000256" key="2">
    <source>
        <dbReference type="ARBA" id="ARBA00022500"/>
    </source>
</evidence>
<keyword evidence="4" id="KW-0597">Phosphoprotein</keyword>
<evidence type="ECO:0000256" key="7">
    <source>
        <dbReference type="ARBA" id="ARBA00022777"/>
    </source>
</evidence>
<dbReference type="Pfam" id="PF00433">
    <property type="entry name" value="Pkinase_C"/>
    <property type="match status" value="1"/>
</dbReference>
<dbReference type="GO" id="GO:0106310">
    <property type="term" value="F:protein serine kinase activity"/>
    <property type="evidence" value="ECO:0007669"/>
    <property type="project" value="RHEA"/>
</dbReference>
<evidence type="ECO:0000256" key="1">
    <source>
        <dbReference type="ARBA" id="ARBA00012513"/>
    </source>
</evidence>
<evidence type="ECO:0000259" key="14">
    <source>
        <dbReference type="PROSITE" id="PS51285"/>
    </source>
</evidence>
<dbReference type="GO" id="GO:0030334">
    <property type="term" value="P:regulation of cell migration"/>
    <property type="evidence" value="ECO:0007669"/>
    <property type="project" value="UniProtKB-ARBA"/>
</dbReference>
<dbReference type="KEGG" id="dfa:DFA_02499"/>
<feature type="compositionally biased region" description="Polar residues" evidence="12">
    <location>
        <begin position="96"/>
        <end position="111"/>
    </location>
</feature>
<dbReference type="STRING" id="1054147.F4PZJ6"/>
<dbReference type="GO" id="GO:0110094">
    <property type="term" value="P:polyphosphate-mediated signaling"/>
    <property type="evidence" value="ECO:0007669"/>
    <property type="project" value="UniProtKB-ARBA"/>
</dbReference>
<dbReference type="EMBL" id="GL883017">
    <property type="protein sequence ID" value="EGG18760.1"/>
    <property type="molecule type" value="Genomic_DNA"/>
</dbReference>
<feature type="compositionally biased region" description="Low complexity" evidence="12">
    <location>
        <begin position="55"/>
        <end position="95"/>
    </location>
</feature>
<dbReference type="OrthoDB" id="63267at2759"/>
<dbReference type="GO" id="GO:0043327">
    <property type="term" value="P:chemotaxis to cAMP"/>
    <property type="evidence" value="ECO:0007669"/>
    <property type="project" value="UniProtKB-ARBA"/>
</dbReference>
<evidence type="ECO:0000313" key="16">
    <source>
        <dbReference type="Proteomes" id="UP000007797"/>
    </source>
</evidence>
<evidence type="ECO:0000256" key="11">
    <source>
        <dbReference type="PROSITE-ProRule" id="PRU10141"/>
    </source>
</evidence>
<dbReference type="GO" id="GO:0050920">
    <property type="term" value="P:regulation of chemotaxis"/>
    <property type="evidence" value="ECO:0007669"/>
    <property type="project" value="UniProtKB-ARBA"/>
</dbReference>
<keyword evidence="2" id="KW-0145">Chemotaxis</keyword>
<evidence type="ECO:0000256" key="3">
    <source>
        <dbReference type="ARBA" id="ARBA00022527"/>
    </source>
</evidence>
<feature type="compositionally biased region" description="Polar residues" evidence="12">
    <location>
        <begin position="42"/>
        <end position="54"/>
    </location>
</feature>
<dbReference type="FunFam" id="3.30.200.20:FF:000048">
    <property type="entry name" value="Non-specific serine/threonine protein kinase"/>
    <property type="match status" value="1"/>
</dbReference>
<keyword evidence="7 15" id="KW-0418">Kinase</keyword>
<dbReference type="InterPro" id="IPR045270">
    <property type="entry name" value="STKc_AGC"/>
</dbReference>
<protein>
    <recommendedName>
        <fullName evidence="1">non-specific serine/threonine protein kinase</fullName>
        <ecNumber evidence="1">2.7.11.1</ecNumber>
    </recommendedName>
</protein>
<dbReference type="FunFam" id="1.10.510.10:FF:000008">
    <property type="entry name" value="Non-specific serine/threonine protein kinase"/>
    <property type="match status" value="1"/>
</dbReference>
<dbReference type="GO" id="GO:0046580">
    <property type="term" value="P:negative regulation of Ras protein signal transduction"/>
    <property type="evidence" value="ECO:0007669"/>
    <property type="project" value="UniProtKB-ARBA"/>
</dbReference>
<dbReference type="GO" id="GO:1904630">
    <property type="term" value="P:cellular response to diterpene"/>
    <property type="evidence" value="ECO:0007669"/>
    <property type="project" value="UniProtKB-ARBA"/>
</dbReference>
<dbReference type="PROSITE" id="PS50011">
    <property type="entry name" value="PROTEIN_KINASE_DOM"/>
    <property type="match status" value="1"/>
</dbReference>
<dbReference type="OMA" id="QQKGYGP"/>
<keyword evidence="3" id="KW-0723">Serine/threonine-protein kinase</keyword>
<evidence type="ECO:0000256" key="9">
    <source>
        <dbReference type="ARBA" id="ARBA00047899"/>
    </source>
</evidence>
<dbReference type="InterPro" id="IPR000719">
    <property type="entry name" value="Prot_kinase_dom"/>
</dbReference>
<dbReference type="GO" id="GO:0005524">
    <property type="term" value="F:ATP binding"/>
    <property type="evidence" value="ECO:0007669"/>
    <property type="project" value="UniProtKB-UniRule"/>
</dbReference>
<proteinExistence type="predicted"/>